<dbReference type="SUPFAM" id="SSF51735">
    <property type="entry name" value="NAD(P)-binding Rossmann-fold domains"/>
    <property type="match status" value="1"/>
</dbReference>
<dbReference type="Gene3D" id="3.40.50.10860">
    <property type="entry name" value="Leucine Dehydrogenase, chain A, domain 1"/>
    <property type="match status" value="1"/>
</dbReference>
<keyword evidence="2" id="KW-0560">Oxidoreductase</keyword>
<name>A0A6U1R710_CYCTE</name>
<organism evidence="4">
    <name type="scientific">Cyclophora tenuis</name>
    <name type="common">Marine diatom</name>
    <dbReference type="NCBI Taxonomy" id="216820"/>
    <lineage>
        <taxon>Eukaryota</taxon>
        <taxon>Sar</taxon>
        <taxon>Stramenopiles</taxon>
        <taxon>Ochrophyta</taxon>
        <taxon>Bacillariophyta</taxon>
        <taxon>Fragilariophyceae</taxon>
        <taxon>Fragilariophycidae</taxon>
        <taxon>Cyclophorales</taxon>
        <taxon>Cyclophoraceae</taxon>
        <taxon>Cyclophora</taxon>
    </lineage>
</organism>
<dbReference type="GO" id="GO:0005829">
    <property type="term" value="C:cytosol"/>
    <property type="evidence" value="ECO:0007669"/>
    <property type="project" value="TreeGrafter"/>
</dbReference>
<gene>
    <name evidence="4" type="ORF">CTEN0397_LOCUS8807</name>
    <name evidence="5" type="ORF">CTEN0397_LOCUS8808</name>
</gene>
<dbReference type="Gene3D" id="1.10.285.10">
    <property type="entry name" value="Glutamate Dehydrogenase, chain A, domain 3"/>
    <property type="match status" value="2"/>
</dbReference>
<protein>
    <recommendedName>
        <fullName evidence="3">Glutamate/phenylalanine/leucine/valine/L-tryptophan dehydrogenase C-terminal domain-containing protein</fullName>
    </recommendedName>
</protein>
<dbReference type="Pfam" id="PF02812">
    <property type="entry name" value="ELFV_dehydrog_N"/>
    <property type="match status" value="1"/>
</dbReference>
<comment type="similarity">
    <text evidence="1">Belongs to the Glu/Leu/Phe/Val dehydrogenases family.</text>
</comment>
<evidence type="ECO:0000256" key="1">
    <source>
        <dbReference type="ARBA" id="ARBA00006382"/>
    </source>
</evidence>
<evidence type="ECO:0000256" key="2">
    <source>
        <dbReference type="ARBA" id="ARBA00023002"/>
    </source>
</evidence>
<dbReference type="AlphaFoldDB" id="A0A6U1R710"/>
<dbReference type="InterPro" id="IPR050724">
    <property type="entry name" value="Glu_Leu_Phe_Val_DH"/>
</dbReference>
<dbReference type="SMART" id="SM00839">
    <property type="entry name" value="ELFV_dehydrog"/>
    <property type="match status" value="1"/>
</dbReference>
<dbReference type="InterPro" id="IPR006096">
    <property type="entry name" value="Glu/Leu/Phe/Val/Trp_DH_C"/>
</dbReference>
<dbReference type="PANTHER" id="PTHR43571:SF1">
    <property type="entry name" value="NADP-SPECIFIC GLUTAMATE DEHYDROGENASE 1-RELATED"/>
    <property type="match status" value="1"/>
</dbReference>
<dbReference type="InterPro" id="IPR046346">
    <property type="entry name" value="Aminoacid_DH-like_N_sf"/>
</dbReference>
<proteinExistence type="inferred from homology"/>
<dbReference type="GO" id="GO:0006537">
    <property type="term" value="P:glutamate biosynthetic process"/>
    <property type="evidence" value="ECO:0007669"/>
    <property type="project" value="TreeGrafter"/>
</dbReference>
<dbReference type="EMBL" id="HBFW01013866">
    <property type="protein sequence ID" value="CAD8937746.1"/>
    <property type="molecule type" value="Transcribed_RNA"/>
</dbReference>
<dbReference type="EMBL" id="HBFW01013865">
    <property type="protein sequence ID" value="CAD8937745.1"/>
    <property type="molecule type" value="Transcribed_RNA"/>
</dbReference>
<reference evidence="4" key="1">
    <citation type="submission" date="2021-01" db="EMBL/GenBank/DDBJ databases">
        <authorList>
            <person name="Corre E."/>
            <person name="Pelletier E."/>
            <person name="Niang G."/>
            <person name="Scheremetjew M."/>
            <person name="Finn R."/>
            <person name="Kale V."/>
            <person name="Holt S."/>
            <person name="Cochrane G."/>
            <person name="Meng A."/>
            <person name="Brown T."/>
            <person name="Cohen L."/>
        </authorList>
    </citation>
    <scope>NUCLEOTIDE SEQUENCE</scope>
    <source>
        <strain evidence="4">ECT3854</strain>
    </source>
</reference>
<accession>A0A6U1R710</accession>
<dbReference type="Gene3D" id="3.40.50.720">
    <property type="entry name" value="NAD(P)-binding Rossmann-like Domain"/>
    <property type="match status" value="1"/>
</dbReference>
<sequence>MKVSKSWRSKPLFRRQGDVRFKTGLEAAQLLVGEARRRDDHETEFIESIQSTMQCLSPIFDRNPRYAFVAKQLMEPERFVQFRVAWIDDVGVVRMNRGYRIQYSSSMGPHQGALHFGKHVNSAVVKAMGFDSVFSNAVTGFDVGAAAGGSDFYPEDKSEAELQRFCQSYMTELAKYVGPDIDSPWMGMGVGEVEMGYLFGQYKRIGIKSSAVGRPFLSFRNKTFHSAPGFGVVHFAKEMLKDRHDSLEGKRCLILGSGKVARCVAEKLIEYGAIPLSFSDASGHVYEPDGINSGKLKTISSIKNERGALLGRYIISSTSAQFNDPADILDIPCDLCFPCGAMNEITVDSVNKLADNGCIGVVEGGHSCVSDEARTCLRKRGLMYGPHTMTMTGPAIVHALGIQATDDMLAEEVSRIYADVKRTAEEFNARGNLFAGANILGFLRVANVMMTHGAV</sequence>
<dbReference type="PANTHER" id="PTHR43571">
    <property type="entry name" value="NADP-SPECIFIC GLUTAMATE DEHYDROGENASE 1-RELATED"/>
    <property type="match status" value="1"/>
</dbReference>
<feature type="domain" description="Glutamate/phenylalanine/leucine/valine/L-tryptophan dehydrogenase C-terminal" evidence="3">
    <location>
        <begin position="226"/>
        <end position="453"/>
    </location>
</feature>
<dbReference type="InterPro" id="IPR036291">
    <property type="entry name" value="NAD(P)-bd_dom_sf"/>
</dbReference>
<evidence type="ECO:0000313" key="4">
    <source>
        <dbReference type="EMBL" id="CAD8937745.1"/>
    </source>
</evidence>
<dbReference type="SUPFAM" id="SSF53223">
    <property type="entry name" value="Aminoacid dehydrogenase-like, N-terminal domain"/>
    <property type="match status" value="1"/>
</dbReference>
<dbReference type="Pfam" id="PF00208">
    <property type="entry name" value="ELFV_dehydrog"/>
    <property type="match status" value="1"/>
</dbReference>
<evidence type="ECO:0000259" key="3">
    <source>
        <dbReference type="SMART" id="SM00839"/>
    </source>
</evidence>
<dbReference type="GO" id="GO:0004354">
    <property type="term" value="F:glutamate dehydrogenase (NADP+) activity"/>
    <property type="evidence" value="ECO:0007669"/>
    <property type="project" value="TreeGrafter"/>
</dbReference>
<dbReference type="InterPro" id="IPR006097">
    <property type="entry name" value="Glu/Leu/Phe/Val/Trp_DH_dimer"/>
</dbReference>
<evidence type="ECO:0000313" key="5">
    <source>
        <dbReference type="EMBL" id="CAD8937746.1"/>
    </source>
</evidence>